<name>A0AA38GEE3_TAXCH</name>
<evidence type="ECO:0000313" key="3">
    <source>
        <dbReference type="Proteomes" id="UP000824469"/>
    </source>
</evidence>
<evidence type="ECO:0000256" key="1">
    <source>
        <dbReference type="SAM" id="MobiDB-lite"/>
    </source>
</evidence>
<dbReference type="AlphaFoldDB" id="A0AA38GEE3"/>
<reference evidence="2 3" key="1">
    <citation type="journal article" date="2021" name="Nat. Plants">
        <title>The Taxus genome provides insights into paclitaxel biosynthesis.</title>
        <authorList>
            <person name="Xiong X."/>
            <person name="Gou J."/>
            <person name="Liao Q."/>
            <person name="Li Y."/>
            <person name="Zhou Q."/>
            <person name="Bi G."/>
            <person name="Li C."/>
            <person name="Du R."/>
            <person name="Wang X."/>
            <person name="Sun T."/>
            <person name="Guo L."/>
            <person name="Liang H."/>
            <person name="Lu P."/>
            <person name="Wu Y."/>
            <person name="Zhang Z."/>
            <person name="Ro D.K."/>
            <person name="Shang Y."/>
            <person name="Huang S."/>
            <person name="Yan J."/>
        </authorList>
    </citation>
    <scope>NUCLEOTIDE SEQUENCE [LARGE SCALE GENOMIC DNA]</scope>
    <source>
        <strain evidence="2">Ta-2019</strain>
    </source>
</reference>
<comment type="caution">
    <text evidence="2">The sequence shown here is derived from an EMBL/GenBank/DDBJ whole genome shotgun (WGS) entry which is preliminary data.</text>
</comment>
<sequence>MRVNNLVDARQRGLLTRVNEGAVYSLLSQHLTIRRNFFIQPPKNSPSRETGSGDIRQ</sequence>
<keyword evidence="3" id="KW-1185">Reference proteome</keyword>
<gene>
    <name evidence="2" type="ORF">KI387_016323</name>
</gene>
<proteinExistence type="predicted"/>
<feature type="non-terminal residue" evidence="2">
    <location>
        <position position="57"/>
    </location>
</feature>
<organism evidence="2 3">
    <name type="scientific">Taxus chinensis</name>
    <name type="common">Chinese yew</name>
    <name type="synonym">Taxus wallichiana var. chinensis</name>
    <dbReference type="NCBI Taxonomy" id="29808"/>
    <lineage>
        <taxon>Eukaryota</taxon>
        <taxon>Viridiplantae</taxon>
        <taxon>Streptophyta</taxon>
        <taxon>Embryophyta</taxon>
        <taxon>Tracheophyta</taxon>
        <taxon>Spermatophyta</taxon>
        <taxon>Pinopsida</taxon>
        <taxon>Pinidae</taxon>
        <taxon>Conifers II</taxon>
        <taxon>Cupressales</taxon>
        <taxon>Taxaceae</taxon>
        <taxon>Taxus</taxon>
    </lineage>
</organism>
<accession>A0AA38GEE3</accession>
<feature type="region of interest" description="Disordered" evidence="1">
    <location>
        <begin position="38"/>
        <end position="57"/>
    </location>
</feature>
<protein>
    <submittedName>
        <fullName evidence="2">Uncharacterized protein</fullName>
    </submittedName>
</protein>
<dbReference type="Proteomes" id="UP000824469">
    <property type="component" value="Unassembled WGS sequence"/>
</dbReference>
<evidence type="ECO:0000313" key="2">
    <source>
        <dbReference type="EMBL" id="KAH9321684.1"/>
    </source>
</evidence>
<dbReference type="EMBL" id="JAHRHJ020000003">
    <property type="protein sequence ID" value="KAH9321684.1"/>
    <property type="molecule type" value="Genomic_DNA"/>
</dbReference>